<keyword evidence="2" id="KW-0378">Hydrolase</keyword>
<comment type="caution">
    <text evidence="2">The sequence shown here is derived from an EMBL/GenBank/DDBJ whole genome shotgun (WGS) entry which is preliminary data.</text>
</comment>
<keyword evidence="3" id="KW-1185">Reference proteome</keyword>
<dbReference type="InterPro" id="IPR000073">
    <property type="entry name" value="AB_hydrolase_1"/>
</dbReference>
<dbReference type="Proteomes" id="UP001149821">
    <property type="component" value="Unassembled WGS sequence"/>
</dbReference>
<accession>A0ABT5QLK8</accession>
<dbReference type="EMBL" id="JAJUBB010000004">
    <property type="protein sequence ID" value="MDD1781186.1"/>
    <property type="molecule type" value="Genomic_DNA"/>
</dbReference>
<dbReference type="PANTHER" id="PTHR43798">
    <property type="entry name" value="MONOACYLGLYCEROL LIPASE"/>
    <property type="match status" value="1"/>
</dbReference>
<reference evidence="2" key="1">
    <citation type="submission" date="2021-12" db="EMBL/GenBank/DDBJ databases">
        <title>Enterovibrio ZSDZ35 sp. nov. and Enterovibrio ZSDZ42 sp. nov., isolated from coastal seawater in Qingdao.</title>
        <authorList>
            <person name="Zhang P."/>
        </authorList>
    </citation>
    <scope>NUCLEOTIDE SEQUENCE</scope>
    <source>
        <strain evidence="2">ZSDZ35</strain>
    </source>
</reference>
<sequence>MPTIISADIPIHFERRGSGSPLVFLHGLGSSSVDWSEQIAFFSQNFDVIAPDFPLHGQSGGKIETFSLPHCADVIHDLLNQLSIEKATVVGVSMGGMVGMELAIRYPEKIAKLAVVNALAECKPRMAIEWWMLLTRRFLLKFVSVARIAKMMGDQLLPGEALKEKRIEAVARWSLNDRASYIASFNALLGWQVLDKLALIRCPLFLISAEFDHTPPTSKKVLAALYPDGEFSMIAGMRHLVPLESPDTFNQILNDWLHRHASSRR</sequence>
<name>A0ABT5QLK8_9GAMM</name>
<evidence type="ECO:0000313" key="2">
    <source>
        <dbReference type="EMBL" id="MDD1781186.1"/>
    </source>
</evidence>
<feature type="domain" description="AB hydrolase-1" evidence="1">
    <location>
        <begin position="21"/>
        <end position="245"/>
    </location>
</feature>
<proteinExistence type="predicted"/>
<dbReference type="Pfam" id="PF00561">
    <property type="entry name" value="Abhydrolase_1"/>
    <property type="match status" value="1"/>
</dbReference>
<dbReference type="InterPro" id="IPR050266">
    <property type="entry name" value="AB_hydrolase_sf"/>
</dbReference>
<dbReference type="PRINTS" id="PR00111">
    <property type="entry name" value="ABHYDROLASE"/>
</dbReference>
<dbReference type="InterPro" id="IPR029058">
    <property type="entry name" value="AB_hydrolase_fold"/>
</dbReference>
<evidence type="ECO:0000259" key="1">
    <source>
        <dbReference type="Pfam" id="PF00561"/>
    </source>
</evidence>
<gene>
    <name evidence="2" type="ORF">LRP49_08205</name>
</gene>
<dbReference type="Gene3D" id="3.40.50.1820">
    <property type="entry name" value="alpha/beta hydrolase"/>
    <property type="match status" value="1"/>
</dbReference>
<dbReference type="RefSeq" id="WP_274141541.1">
    <property type="nucleotide sequence ID" value="NZ_JAJUBB010000004.1"/>
</dbReference>
<protein>
    <submittedName>
        <fullName evidence="2">Alpha/beta hydrolase</fullName>
    </submittedName>
</protein>
<organism evidence="2 3">
    <name type="scientific">Enterovibrio qingdaonensis</name>
    <dbReference type="NCBI Taxonomy" id="2899818"/>
    <lineage>
        <taxon>Bacteria</taxon>
        <taxon>Pseudomonadati</taxon>
        <taxon>Pseudomonadota</taxon>
        <taxon>Gammaproteobacteria</taxon>
        <taxon>Vibrionales</taxon>
        <taxon>Vibrionaceae</taxon>
        <taxon>Enterovibrio</taxon>
    </lineage>
</organism>
<evidence type="ECO:0000313" key="3">
    <source>
        <dbReference type="Proteomes" id="UP001149821"/>
    </source>
</evidence>
<dbReference type="GO" id="GO:0016787">
    <property type="term" value="F:hydrolase activity"/>
    <property type="evidence" value="ECO:0007669"/>
    <property type="project" value="UniProtKB-KW"/>
</dbReference>
<dbReference type="SUPFAM" id="SSF53474">
    <property type="entry name" value="alpha/beta-Hydrolases"/>
    <property type="match status" value="1"/>
</dbReference>